<dbReference type="InterPro" id="IPR043502">
    <property type="entry name" value="DNA/RNA_pol_sf"/>
</dbReference>
<dbReference type="PANTHER" id="PTHR46148:SF60">
    <property type="entry name" value="CHROMO DOMAIN-CONTAINING PROTEIN"/>
    <property type="match status" value="1"/>
</dbReference>
<dbReference type="Pfam" id="PF24626">
    <property type="entry name" value="SH3_Tf2-1"/>
    <property type="match status" value="1"/>
</dbReference>
<organism evidence="3">
    <name type="scientific">Prunus dulcis</name>
    <name type="common">Almond</name>
    <name type="synonym">Amygdalus dulcis</name>
    <dbReference type="NCBI Taxonomy" id="3755"/>
    <lineage>
        <taxon>Eukaryota</taxon>
        <taxon>Viridiplantae</taxon>
        <taxon>Streptophyta</taxon>
        <taxon>Embryophyta</taxon>
        <taxon>Tracheophyta</taxon>
        <taxon>Spermatophyta</taxon>
        <taxon>Magnoliopsida</taxon>
        <taxon>eudicotyledons</taxon>
        <taxon>Gunneridae</taxon>
        <taxon>Pentapetalae</taxon>
        <taxon>rosids</taxon>
        <taxon>fabids</taxon>
        <taxon>Rosales</taxon>
        <taxon>Rosaceae</taxon>
        <taxon>Amygdaloideae</taxon>
        <taxon>Amygdaleae</taxon>
        <taxon>Prunus</taxon>
    </lineage>
</organism>
<evidence type="ECO:0000313" key="3">
    <source>
        <dbReference type="EMBL" id="BBH09170.1"/>
    </source>
</evidence>
<feature type="domain" description="Integrase zinc-binding" evidence="1">
    <location>
        <begin position="50"/>
        <end position="76"/>
    </location>
</feature>
<dbReference type="Pfam" id="PF17921">
    <property type="entry name" value="Integrase_H2C2"/>
    <property type="match status" value="1"/>
</dbReference>
<dbReference type="Gene3D" id="3.30.70.270">
    <property type="match status" value="1"/>
</dbReference>
<sequence length="488" mass="56159">MKAVLNWSQPKNISEIRSFLGLAGYYRSCTNDQADRKMSEIHMESIMKYKNFLWNGMKRDVATFVSKCLTCQQVKVEHQKPAGPLQPLPVVQWKWDQITMDFITGLPRSPRVSNPASEWHHMKHSMVDHVDYLYVDHIQETTEKIKTIKQRLLTAQCRQKNYVDRRTRPLKFNIGDHSGKFTPRFIGPFEVLQHIGEVDYKLALPPQLSNVHNVFHVSILRKYEPDPTLVLDWGELNIDEQLSFDERPIRILDHKGQVLPAKTIPLVKILWLYGNTEEATWELEAGLKEKYPKLFLDSDMDSEERDEEVFLEEEEESIGIHLAEIVVNKPHVCKVLSKASKDQRPTTVQISKFSGTSQKGVGTKSYTFDISKVELILDQLLKENMIKLSNVANVWSHVTNNCLVFRNVVQDLIDRKILKSTEKATTGVDQNMFPNARNMVNTNFLRPNQPRPRLDLGASGKTTTETRAMKTKVDPKAKGKAKMHLEVT</sequence>
<dbReference type="SUPFAM" id="SSF56672">
    <property type="entry name" value="DNA/RNA polymerases"/>
    <property type="match status" value="1"/>
</dbReference>
<dbReference type="EMBL" id="AP019304">
    <property type="protein sequence ID" value="BBH09170.1"/>
    <property type="molecule type" value="Genomic_DNA"/>
</dbReference>
<dbReference type="PANTHER" id="PTHR46148">
    <property type="entry name" value="CHROMO DOMAIN-CONTAINING PROTEIN"/>
    <property type="match status" value="1"/>
</dbReference>
<accession>A0A4Y1RXN8</accession>
<name>A0A4Y1RXN8_PRUDU</name>
<gene>
    <name evidence="3" type="ORF">Prudu_021594</name>
</gene>
<dbReference type="InterPro" id="IPR043128">
    <property type="entry name" value="Rev_trsase/Diguanyl_cyclase"/>
</dbReference>
<proteinExistence type="predicted"/>
<reference evidence="3" key="1">
    <citation type="journal article" date="2019" name="Science">
        <title>Mutation of a bHLH transcription factor allowed almond domestication.</title>
        <authorList>
            <person name="Sanchez-Perez R."/>
            <person name="Pavan S."/>
            <person name="Mazzeo R."/>
            <person name="Moldovan C."/>
            <person name="Aiese Cigliano R."/>
            <person name="Del Cueto J."/>
            <person name="Ricciardi F."/>
            <person name="Lotti C."/>
            <person name="Ricciardi L."/>
            <person name="Dicenta F."/>
            <person name="Lopez-Marques R.L."/>
            <person name="Lindberg Moller B."/>
        </authorList>
    </citation>
    <scope>NUCLEOTIDE SEQUENCE</scope>
</reference>
<protein>
    <submittedName>
        <fullName evidence="3">Uncharacterized protein</fullName>
    </submittedName>
</protein>
<dbReference type="InterPro" id="IPR041588">
    <property type="entry name" value="Integrase_H2C2"/>
</dbReference>
<dbReference type="AlphaFoldDB" id="A0A4Y1RXN8"/>
<evidence type="ECO:0000259" key="1">
    <source>
        <dbReference type="Pfam" id="PF17921"/>
    </source>
</evidence>
<evidence type="ECO:0000259" key="2">
    <source>
        <dbReference type="Pfam" id="PF24626"/>
    </source>
</evidence>
<dbReference type="InterPro" id="IPR056924">
    <property type="entry name" value="SH3_Tf2-1"/>
</dbReference>
<feature type="domain" description="Tf2-1-like SH3-like" evidence="2">
    <location>
        <begin position="176"/>
        <end position="223"/>
    </location>
</feature>